<proteinExistence type="predicted"/>
<comment type="caution">
    <text evidence="1">The sequence shown here is derived from an EMBL/GenBank/DDBJ whole genome shotgun (WGS) entry which is preliminary data.</text>
</comment>
<dbReference type="Pfam" id="PF14175">
    <property type="entry name" value="YaaC"/>
    <property type="match status" value="1"/>
</dbReference>
<evidence type="ECO:0008006" key="3">
    <source>
        <dbReference type="Google" id="ProtNLM"/>
    </source>
</evidence>
<dbReference type="AlphaFoldDB" id="A0A1E5G3F8"/>
<dbReference type="Proteomes" id="UP000094296">
    <property type="component" value="Unassembled WGS sequence"/>
</dbReference>
<evidence type="ECO:0000313" key="1">
    <source>
        <dbReference type="EMBL" id="OEF97598.1"/>
    </source>
</evidence>
<dbReference type="RefSeq" id="WP_069642686.1">
    <property type="nucleotide sequence ID" value="NZ_MIJE01000009.1"/>
</dbReference>
<dbReference type="EMBL" id="MIJE01000009">
    <property type="protein sequence ID" value="OEF97598.1"/>
    <property type="molecule type" value="Genomic_DNA"/>
</dbReference>
<reference evidence="1 2" key="1">
    <citation type="submission" date="2016-09" db="EMBL/GenBank/DDBJ databases">
        <title>Draft genome sequence for the type strain of Desulfuribacillus alkaliarsenatis AHT28, an obligately anaerobic, sulfidogenic bacterium isolated from Russian soda lake sediments.</title>
        <authorList>
            <person name="Abin C.A."/>
            <person name="Hollibaugh J.T."/>
        </authorList>
    </citation>
    <scope>NUCLEOTIDE SEQUENCE [LARGE SCALE GENOMIC DNA]</scope>
    <source>
        <strain evidence="1 2">AHT28</strain>
    </source>
</reference>
<dbReference type="InterPro" id="IPR026988">
    <property type="entry name" value="YaaC-like"/>
</dbReference>
<gene>
    <name evidence="1" type="ORF">BHF68_14665</name>
</gene>
<dbReference type="STRING" id="766136.BHF68_14665"/>
<organism evidence="1 2">
    <name type="scientific">Desulfuribacillus alkaliarsenatis</name>
    <dbReference type="NCBI Taxonomy" id="766136"/>
    <lineage>
        <taxon>Bacteria</taxon>
        <taxon>Bacillati</taxon>
        <taxon>Bacillota</taxon>
        <taxon>Desulfuribacillia</taxon>
        <taxon>Desulfuribacillales</taxon>
        <taxon>Desulfuribacillaceae</taxon>
        <taxon>Desulfuribacillus</taxon>
    </lineage>
</organism>
<accession>A0A1E5G3F8</accession>
<keyword evidence="2" id="KW-1185">Reference proteome</keyword>
<protein>
    <recommendedName>
        <fullName evidence="3">YaaC-like Protein</fullName>
    </recommendedName>
</protein>
<dbReference type="OrthoDB" id="2380109at2"/>
<sequence length="353" mass="41902">MKTINRVLTEEPYNKMWDYYMYFESEDTVKQFLLQKYSYLDTLSTQTLAYQNTPKIIYYIKQARAYYNAAQTSNTLVKPLLLYYGMTSLSKALININDPYYPKTTSVLRHGISTRKIKKTQYHFLDDEIKIQKEGLFILLNDILKGPTLPLNTKFLVFELLSVIPEIKDSYERLNRKSKVVPVNLTHHYQNPKQTTIYVSQNVLRILATDYYGLIDMLNQRNKDDSSKFILPEDPNPHATYLKLIWENTRGHHVLDEPLGFNNEYFIEDVNRRFFIRSKITKDINLPEISIHFILMYMLGMLCRYESERWGEIVLSSSSSDMFIINDYLNISMRKYPNMILNHLFNELFLFIK</sequence>
<name>A0A1E5G3F8_9FIRM</name>
<evidence type="ECO:0000313" key="2">
    <source>
        <dbReference type="Proteomes" id="UP000094296"/>
    </source>
</evidence>